<dbReference type="PANTHER" id="PTHR31001">
    <property type="entry name" value="UNCHARACTERIZED TRANSCRIPTIONAL REGULATORY PROTEIN"/>
    <property type="match status" value="1"/>
</dbReference>
<keyword evidence="7" id="KW-1185">Reference proteome</keyword>
<comment type="subcellular location">
    <subcellularLocation>
        <location evidence="1">Nucleus</location>
    </subcellularLocation>
</comment>
<evidence type="ECO:0000256" key="1">
    <source>
        <dbReference type="ARBA" id="ARBA00004123"/>
    </source>
</evidence>
<sequence length="834" mass="89749">MADGHRCADICPVGVAKPPGRAVRIAAEFAALLRRVDELESIVRDLGAEERIPPPLKLEEANKRSTTLTRELEATIDERLGLEDEAAEASMLQEEAEDEKLEDDAVQKVLVGVGSLSIAENGRTRFLGAAAGSAYYYEENGDGDSDSVVSATSIADPVDEITRYPYIQLGNQYPKAAELERLRGFLPDEEEARRLSDNYWKYLSFQFTPVEESVYWDDYWTSAWTPHDPHGSKLACVFIVLCLGTLFDPLSPATPNPDAHHYFILAHNTLAASRFLANSTLAGIQTLQLSANFLLNHHDFHQGGETLWPILGMAMRMLVTQGLHRDGSAFGLTGAELNRRRRVMWELVTLERMQSFISGRPHMLRDDHIDTRMPDDADGYQSAKWKIGIQIGKVIDTAFSVATPSYSTILALDQDMRNLVKATPAEFRSGALPPDAIVVKPTGIPQIPPPPNEPEKDLVFRMRAHTLDQMFSQVCFYLHKPAFAQALLQYSDEPLQSPWAASVAAVSLETAVYLLAVARSWNDLNPATCTRWWHVYFHAFAASVAQSSLVIKSPKSMLAPHAWGQINEAIAIFESAGSGAFVPRLHNLRNRAFLSLQNAISVPLGLGAIVDVGDSLAEGTDAVLSILGPPTRLERKQRKKSSIRDSPSNGDASSPDGPSPNAALAQMLQATPALSAGAPPVPSPLAGRDAEEYHPLDAPILPRPAPMQQHQADSAEAAAMAYLSSLQNAAPPNSILSSSAPVSGYTSPVPPTAPNAVSPFLPQFTVANFATAFPLIGAGAPAAAAMAAGASTGGNALTSGTSTAPTAGDGWGWLDALGGMGEAPSPLDFSRYEG</sequence>
<dbReference type="CDD" id="cd12148">
    <property type="entry name" value="fungal_TF_MHR"/>
    <property type="match status" value="1"/>
</dbReference>
<dbReference type="GO" id="GO:0005634">
    <property type="term" value="C:nucleus"/>
    <property type="evidence" value="ECO:0007669"/>
    <property type="project" value="UniProtKB-SubCell"/>
</dbReference>
<proteinExistence type="predicted"/>
<protein>
    <recommendedName>
        <fullName evidence="5">Xylanolytic transcriptional activator regulatory domain-containing protein</fullName>
    </recommendedName>
</protein>
<dbReference type="InterPro" id="IPR007219">
    <property type="entry name" value="XnlR_reg_dom"/>
</dbReference>
<evidence type="ECO:0000256" key="2">
    <source>
        <dbReference type="ARBA" id="ARBA00023242"/>
    </source>
</evidence>
<dbReference type="GO" id="GO:0003677">
    <property type="term" value="F:DNA binding"/>
    <property type="evidence" value="ECO:0007669"/>
    <property type="project" value="InterPro"/>
</dbReference>
<dbReference type="GO" id="GO:0008270">
    <property type="term" value="F:zinc ion binding"/>
    <property type="evidence" value="ECO:0007669"/>
    <property type="project" value="InterPro"/>
</dbReference>
<dbReference type="Pfam" id="PF04082">
    <property type="entry name" value="Fungal_trans"/>
    <property type="match status" value="1"/>
</dbReference>
<feature type="region of interest" description="Disordered" evidence="4">
    <location>
        <begin position="628"/>
        <end position="662"/>
    </location>
</feature>
<reference evidence="6 7" key="1">
    <citation type="submission" date="2021-12" db="EMBL/GenBank/DDBJ databases">
        <title>High titer production of polyol ester of fatty acids by Rhodotorula paludigena BS15 towards product separation-free biomass refinery.</title>
        <authorList>
            <person name="Mano J."/>
            <person name="Ono H."/>
            <person name="Tanaka T."/>
            <person name="Naito K."/>
            <person name="Sushida H."/>
            <person name="Ike M."/>
            <person name="Tokuyasu K."/>
            <person name="Kitaoka M."/>
        </authorList>
    </citation>
    <scope>NUCLEOTIDE SEQUENCE [LARGE SCALE GENOMIC DNA]</scope>
    <source>
        <strain evidence="6 7">BS15</strain>
    </source>
</reference>
<evidence type="ECO:0000256" key="3">
    <source>
        <dbReference type="SAM" id="Coils"/>
    </source>
</evidence>
<evidence type="ECO:0000256" key="4">
    <source>
        <dbReference type="SAM" id="MobiDB-lite"/>
    </source>
</evidence>
<dbReference type="EMBL" id="BQKY01000007">
    <property type="protein sequence ID" value="GJN90909.1"/>
    <property type="molecule type" value="Genomic_DNA"/>
</dbReference>
<dbReference type="Proteomes" id="UP001342314">
    <property type="component" value="Unassembled WGS sequence"/>
</dbReference>
<name>A0AAV5GKA0_9BASI</name>
<gene>
    <name evidence="6" type="ORF">Rhopal_003923-T1</name>
</gene>
<comment type="caution">
    <text evidence="6">The sequence shown here is derived from an EMBL/GenBank/DDBJ whole genome shotgun (WGS) entry which is preliminary data.</text>
</comment>
<evidence type="ECO:0000313" key="6">
    <source>
        <dbReference type="EMBL" id="GJN90909.1"/>
    </source>
</evidence>
<evidence type="ECO:0000259" key="5">
    <source>
        <dbReference type="SMART" id="SM00906"/>
    </source>
</evidence>
<feature type="coiled-coil region" evidence="3">
    <location>
        <begin position="58"/>
        <end position="102"/>
    </location>
</feature>
<dbReference type="SMART" id="SM00906">
    <property type="entry name" value="Fungal_trans"/>
    <property type="match status" value="1"/>
</dbReference>
<organism evidence="6 7">
    <name type="scientific">Rhodotorula paludigena</name>
    <dbReference type="NCBI Taxonomy" id="86838"/>
    <lineage>
        <taxon>Eukaryota</taxon>
        <taxon>Fungi</taxon>
        <taxon>Dikarya</taxon>
        <taxon>Basidiomycota</taxon>
        <taxon>Pucciniomycotina</taxon>
        <taxon>Microbotryomycetes</taxon>
        <taxon>Sporidiobolales</taxon>
        <taxon>Sporidiobolaceae</taxon>
        <taxon>Rhodotorula</taxon>
    </lineage>
</organism>
<dbReference type="PANTHER" id="PTHR31001:SF56">
    <property type="entry name" value="ZN(2)-C6 FUNGAL-TYPE DOMAIN-CONTAINING PROTEIN"/>
    <property type="match status" value="1"/>
</dbReference>
<dbReference type="AlphaFoldDB" id="A0AAV5GKA0"/>
<accession>A0AAV5GKA0</accession>
<dbReference type="GO" id="GO:0006351">
    <property type="term" value="P:DNA-templated transcription"/>
    <property type="evidence" value="ECO:0007669"/>
    <property type="project" value="InterPro"/>
</dbReference>
<dbReference type="InterPro" id="IPR050613">
    <property type="entry name" value="Sec_Metabolite_Reg"/>
</dbReference>
<evidence type="ECO:0000313" key="7">
    <source>
        <dbReference type="Proteomes" id="UP001342314"/>
    </source>
</evidence>
<keyword evidence="3" id="KW-0175">Coiled coil</keyword>
<feature type="domain" description="Xylanolytic transcriptional activator regulatory" evidence="5">
    <location>
        <begin position="307"/>
        <end position="380"/>
    </location>
</feature>
<keyword evidence="2" id="KW-0539">Nucleus</keyword>
<feature type="region of interest" description="Disordered" evidence="4">
    <location>
        <begin position="696"/>
        <end position="716"/>
    </location>
</feature>